<dbReference type="KEGG" id="caua:113085764"/>
<reference evidence="2" key="1">
    <citation type="submission" date="2025-08" db="UniProtKB">
        <authorList>
            <consortium name="RefSeq"/>
        </authorList>
    </citation>
    <scope>IDENTIFICATION</scope>
    <source>
        <strain evidence="2">Wakin</strain>
        <tissue evidence="2">Muscle</tissue>
    </source>
</reference>
<evidence type="ECO:0000313" key="2">
    <source>
        <dbReference type="RefSeq" id="XP_026111038.1"/>
    </source>
</evidence>
<dbReference type="RefSeq" id="XP_026111038.1">
    <property type="nucleotide sequence ID" value="XM_026255253.1"/>
</dbReference>
<accession>A0A6P6NR39</accession>
<gene>
    <name evidence="2" type="primary">LOC113085764</name>
</gene>
<keyword evidence="1" id="KW-1185">Reference proteome</keyword>
<dbReference type="Proteomes" id="UP000515129">
    <property type="component" value="Unplaced"/>
</dbReference>
<evidence type="ECO:0000313" key="1">
    <source>
        <dbReference type="Proteomes" id="UP000515129"/>
    </source>
</evidence>
<protein>
    <submittedName>
        <fullName evidence="2">Uncharacterized protein LOC113085764</fullName>
    </submittedName>
</protein>
<sequence>MAAKQSDLGWDNTFTAGRGRGSLLNTPDRAKLFEDPEYCSTGRGRGIGLSPDDRVQMCGSPIAAASNYEFAPQESEMSGQMSNLIRQIGIEIGQSIRESMMRPDFSNHPSARKLQEGVSGHVTDPSNTTVIDASKMNLILRAEVSAPPHFRGDSSDKYSVLEWEDTMRVYLNKLDVTESEMVDEIMNRVMGRARDVMRVWLCNGSTTPTVDSVFSVLKQHFGDQSSSGIPLADFYSVRPYPRESAWDFWIRLNKAADVAEQSLRWEGSSLDNRSKEVAVMFIRNCPDKELAFVFKSKPVQSWNASEVQEQLDELLRERKLTNHTVKQFTTVVSEPDVDVPVSSSKSEQGGGVADENALDKVLSLLEKT</sequence>
<organism evidence="1 2">
    <name type="scientific">Carassius auratus</name>
    <name type="common">Goldfish</name>
    <dbReference type="NCBI Taxonomy" id="7957"/>
    <lineage>
        <taxon>Eukaryota</taxon>
        <taxon>Metazoa</taxon>
        <taxon>Chordata</taxon>
        <taxon>Craniata</taxon>
        <taxon>Vertebrata</taxon>
        <taxon>Euteleostomi</taxon>
        <taxon>Actinopterygii</taxon>
        <taxon>Neopterygii</taxon>
        <taxon>Teleostei</taxon>
        <taxon>Ostariophysi</taxon>
        <taxon>Cypriniformes</taxon>
        <taxon>Cyprinidae</taxon>
        <taxon>Cyprininae</taxon>
        <taxon>Carassius</taxon>
    </lineage>
</organism>
<dbReference type="AlphaFoldDB" id="A0A6P6NR39"/>
<name>A0A6P6NR39_CARAU</name>
<dbReference type="OrthoDB" id="8885329at2759"/>
<proteinExistence type="predicted"/>
<dbReference type="GeneID" id="113085764"/>